<evidence type="ECO:0000313" key="5">
    <source>
        <dbReference type="EMBL" id="PTB72176.1"/>
    </source>
</evidence>
<feature type="region of interest" description="Disordered" evidence="3">
    <location>
        <begin position="118"/>
        <end position="138"/>
    </location>
</feature>
<dbReference type="Pfam" id="PF11951">
    <property type="entry name" value="Fungal_trans_2"/>
    <property type="match status" value="1"/>
</dbReference>
<protein>
    <recommendedName>
        <fullName evidence="4">Zn(2)-C6 fungal-type domain-containing protein</fullName>
    </recommendedName>
</protein>
<dbReference type="GO" id="GO:0000976">
    <property type="term" value="F:transcription cis-regulatory region binding"/>
    <property type="evidence" value="ECO:0007669"/>
    <property type="project" value="TreeGrafter"/>
</dbReference>
<dbReference type="GO" id="GO:0045944">
    <property type="term" value="P:positive regulation of transcription by RNA polymerase II"/>
    <property type="evidence" value="ECO:0007669"/>
    <property type="project" value="TreeGrafter"/>
</dbReference>
<evidence type="ECO:0000259" key="4">
    <source>
        <dbReference type="PROSITE" id="PS50048"/>
    </source>
</evidence>
<feature type="non-terminal residue" evidence="5">
    <location>
        <position position="1"/>
    </location>
</feature>
<comment type="subcellular location">
    <subcellularLocation>
        <location evidence="1">Nucleus</location>
    </subcellularLocation>
</comment>
<feature type="domain" description="Zn(2)-C6 fungal-type" evidence="4">
    <location>
        <begin position="1"/>
        <end position="29"/>
    </location>
</feature>
<proteinExistence type="predicted"/>
<accession>A0A2T4BSD9</accession>
<evidence type="ECO:0000313" key="6">
    <source>
        <dbReference type="Proteomes" id="UP000240760"/>
    </source>
</evidence>
<dbReference type="GO" id="GO:0005634">
    <property type="term" value="C:nucleus"/>
    <property type="evidence" value="ECO:0007669"/>
    <property type="project" value="UniProtKB-SubCell"/>
</dbReference>
<dbReference type="InterPro" id="IPR021858">
    <property type="entry name" value="Fun_TF"/>
</dbReference>
<dbReference type="Proteomes" id="UP000240760">
    <property type="component" value="Unassembled WGS sequence"/>
</dbReference>
<dbReference type="CDD" id="cd00067">
    <property type="entry name" value="GAL4"/>
    <property type="match status" value="1"/>
</dbReference>
<dbReference type="GO" id="GO:0008270">
    <property type="term" value="F:zinc ion binding"/>
    <property type="evidence" value="ECO:0007669"/>
    <property type="project" value="InterPro"/>
</dbReference>
<dbReference type="InterPro" id="IPR001138">
    <property type="entry name" value="Zn2Cys6_DnaBD"/>
</dbReference>
<dbReference type="STRING" id="983965.A0A2T4BSD9"/>
<dbReference type="AlphaFoldDB" id="A0A2T4BSD9"/>
<dbReference type="InterPro" id="IPR036864">
    <property type="entry name" value="Zn2-C6_fun-type_DNA-bd_sf"/>
</dbReference>
<dbReference type="PROSITE" id="PS50048">
    <property type="entry name" value="ZN2_CY6_FUNGAL_2"/>
    <property type="match status" value="1"/>
</dbReference>
<keyword evidence="6" id="KW-1185">Reference proteome</keyword>
<evidence type="ECO:0000256" key="2">
    <source>
        <dbReference type="ARBA" id="ARBA00023242"/>
    </source>
</evidence>
<dbReference type="PANTHER" id="PTHR37534">
    <property type="entry name" value="TRANSCRIPTIONAL ACTIVATOR PROTEIN UGA3"/>
    <property type="match status" value="1"/>
</dbReference>
<dbReference type="PANTHER" id="PTHR37534:SF9">
    <property type="entry name" value="ZN(II)2CYS6 TRANSCRIPTION FACTOR (EUROFUNG)"/>
    <property type="match status" value="1"/>
</dbReference>
<dbReference type="GO" id="GO:0000981">
    <property type="term" value="F:DNA-binding transcription factor activity, RNA polymerase II-specific"/>
    <property type="evidence" value="ECO:0007669"/>
    <property type="project" value="InterPro"/>
</dbReference>
<sequence>ITCRHRKLKCDEEQPICHNCIKSSRDCRYIERAVFRTFDSGVRLKRRTKNKVNRCEPFDDDQIWLDIPKDCKRFVTQVLLLKLTPYSSKVCEFDSTSAFQCEPQAPGQGAARVVDDEITSSPQGRKGRNVEASESDEGVVSQGFLATSHDDEPLPMPRLDSSINDNLLSLRLLRHFKEGPGQWMDTFDTGAYFSRKVTVMASTKPLLKSAVCALAAKHLGHCQNIANGQFREKQEGGRRAIATTEHNVDWQYQSTKHYDSAIKHLKIAINRGAFETDDADKEELFASITILCTYELMDAPGTAWSAHLSALPLFSPGFDSESVLGSPIAIPRAAVSGPIFWSLARQDLLCSFISETQTRLDLEDVRLWQDAGLVTDERGSVMPFYISNAADVEEDAKSDELVWLLGKIANHIAAGDALDPKHYALPPGKRPRGSSPCSRDLWHWPGESSRFRTSALRSGSFCSGPSIHRFA</sequence>
<dbReference type="Gene3D" id="4.10.240.10">
    <property type="entry name" value="Zn(2)-C6 fungal-type DNA-binding domain"/>
    <property type="match status" value="1"/>
</dbReference>
<dbReference type="SUPFAM" id="SSF57701">
    <property type="entry name" value="Zn2/Cys6 DNA-binding domain"/>
    <property type="match status" value="1"/>
</dbReference>
<gene>
    <name evidence="5" type="ORF">M440DRAFT_1449201</name>
</gene>
<keyword evidence="2" id="KW-0539">Nucleus</keyword>
<reference evidence="5 6" key="1">
    <citation type="submission" date="2016-07" db="EMBL/GenBank/DDBJ databases">
        <title>Multiple horizontal gene transfer events from other fungi enriched the ability of initially mycotrophic Trichoderma (Ascomycota) to feed on dead plant biomass.</title>
        <authorList>
            <consortium name="DOE Joint Genome Institute"/>
            <person name="Aerts A."/>
            <person name="Atanasova L."/>
            <person name="Chenthamara K."/>
            <person name="Zhang J."/>
            <person name="Grujic M."/>
            <person name="Henrissat B."/>
            <person name="Kuo A."/>
            <person name="Salamov A."/>
            <person name="Lipzen A."/>
            <person name="Labutti K."/>
            <person name="Barry K."/>
            <person name="Miao Y."/>
            <person name="Rahimi M.J."/>
            <person name="Shen Q."/>
            <person name="Grigoriev I.V."/>
            <person name="Kubicek C.P."/>
            <person name="Druzhinina I.S."/>
        </authorList>
    </citation>
    <scope>NUCLEOTIDE SEQUENCE [LARGE SCALE GENOMIC DNA]</scope>
    <source>
        <strain evidence="5 6">ATCC 18648</strain>
    </source>
</reference>
<dbReference type="EMBL" id="KZ679143">
    <property type="protein sequence ID" value="PTB72176.1"/>
    <property type="molecule type" value="Genomic_DNA"/>
</dbReference>
<name>A0A2T4BSD9_TRILO</name>
<organism evidence="5 6">
    <name type="scientific">Trichoderma longibrachiatum ATCC 18648</name>
    <dbReference type="NCBI Taxonomy" id="983965"/>
    <lineage>
        <taxon>Eukaryota</taxon>
        <taxon>Fungi</taxon>
        <taxon>Dikarya</taxon>
        <taxon>Ascomycota</taxon>
        <taxon>Pezizomycotina</taxon>
        <taxon>Sordariomycetes</taxon>
        <taxon>Hypocreomycetidae</taxon>
        <taxon>Hypocreales</taxon>
        <taxon>Hypocreaceae</taxon>
        <taxon>Trichoderma</taxon>
    </lineage>
</organism>
<evidence type="ECO:0000256" key="1">
    <source>
        <dbReference type="ARBA" id="ARBA00004123"/>
    </source>
</evidence>
<dbReference type="Pfam" id="PF00172">
    <property type="entry name" value="Zn_clus"/>
    <property type="match status" value="1"/>
</dbReference>
<evidence type="ECO:0000256" key="3">
    <source>
        <dbReference type="SAM" id="MobiDB-lite"/>
    </source>
</evidence>
<dbReference type="OrthoDB" id="5418899at2759"/>